<dbReference type="InterPro" id="IPR012675">
    <property type="entry name" value="Beta-grasp_dom_sf"/>
</dbReference>
<dbReference type="Pfam" id="PF02597">
    <property type="entry name" value="ThiS"/>
    <property type="match status" value="1"/>
</dbReference>
<dbReference type="EMBL" id="BARS01022761">
    <property type="protein sequence ID" value="GAG03705.1"/>
    <property type="molecule type" value="Genomic_DNA"/>
</dbReference>
<dbReference type="InterPro" id="IPR016155">
    <property type="entry name" value="Mopterin_synth/thiamin_S_b"/>
</dbReference>
<organism evidence="1">
    <name type="scientific">marine sediment metagenome</name>
    <dbReference type="NCBI Taxonomy" id="412755"/>
    <lineage>
        <taxon>unclassified sequences</taxon>
        <taxon>metagenomes</taxon>
        <taxon>ecological metagenomes</taxon>
    </lineage>
</organism>
<accession>X0UDM7</accession>
<reference evidence="1" key="1">
    <citation type="journal article" date="2014" name="Front. Microbiol.">
        <title>High frequency of phylogenetically diverse reductive dehalogenase-homologous genes in deep subseafloor sedimentary metagenomes.</title>
        <authorList>
            <person name="Kawai M."/>
            <person name="Futagami T."/>
            <person name="Toyoda A."/>
            <person name="Takaki Y."/>
            <person name="Nishi S."/>
            <person name="Hori S."/>
            <person name="Arai W."/>
            <person name="Tsubouchi T."/>
            <person name="Morono Y."/>
            <person name="Uchiyama I."/>
            <person name="Ito T."/>
            <person name="Fujiyama A."/>
            <person name="Inagaki F."/>
            <person name="Takami H."/>
        </authorList>
    </citation>
    <scope>NUCLEOTIDE SEQUENCE</scope>
    <source>
        <strain evidence="1">Expedition CK06-06</strain>
    </source>
</reference>
<protein>
    <submittedName>
        <fullName evidence="1">Uncharacterized protein</fullName>
    </submittedName>
</protein>
<evidence type="ECO:0000313" key="1">
    <source>
        <dbReference type="EMBL" id="GAG03705.1"/>
    </source>
</evidence>
<feature type="non-terminal residue" evidence="1">
    <location>
        <position position="85"/>
    </location>
</feature>
<comment type="caution">
    <text evidence="1">The sequence shown here is derived from an EMBL/GenBank/DDBJ whole genome shotgun (WGS) entry which is preliminary data.</text>
</comment>
<dbReference type="Gene3D" id="3.10.20.30">
    <property type="match status" value="1"/>
</dbReference>
<sequence length="85" mass="9039">MSSEEKIKVTVKLFGGIGNFAGISTASVLLPPHAAISEALKELYQSHPALQEKLEKGVAEGYINIIVNGRNIRFLGGLETSLSEG</sequence>
<gene>
    <name evidence="1" type="ORF">S01H1_36339</name>
</gene>
<dbReference type="InterPro" id="IPR003749">
    <property type="entry name" value="ThiS/MoaD-like"/>
</dbReference>
<dbReference type="AlphaFoldDB" id="X0UDM7"/>
<dbReference type="SUPFAM" id="SSF54285">
    <property type="entry name" value="MoaD/ThiS"/>
    <property type="match status" value="1"/>
</dbReference>
<proteinExistence type="predicted"/>
<name>X0UDM7_9ZZZZ</name>